<evidence type="ECO:0000313" key="9">
    <source>
        <dbReference type="Proteomes" id="UP000022645"/>
    </source>
</evidence>
<dbReference type="RefSeq" id="WP_051426852.1">
    <property type="nucleotide sequence ID" value="NZ_JALU01000002.1"/>
</dbReference>
<dbReference type="Gene3D" id="2.40.50.140">
    <property type="entry name" value="Nucleic acid-binding proteins"/>
    <property type="match status" value="1"/>
</dbReference>
<evidence type="ECO:0000256" key="2">
    <source>
        <dbReference type="ARBA" id="ARBA00022679"/>
    </source>
</evidence>
<keyword evidence="1 4" id="KW-0489">Methyltransferase</keyword>
<dbReference type="GO" id="GO:0070475">
    <property type="term" value="P:rRNA base methylation"/>
    <property type="evidence" value="ECO:0007669"/>
    <property type="project" value="TreeGrafter"/>
</dbReference>
<dbReference type="PROSITE" id="PS50926">
    <property type="entry name" value="TRAM"/>
    <property type="match status" value="1"/>
</dbReference>
<accession>X8J8N6</accession>
<dbReference type="PATRIC" id="fig|1401079.3.peg.51"/>
<feature type="domain" description="TRAM" evidence="7">
    <location>
        <begin position="27"/>
        <end position="85"/>
    </location>
</feature>
<dbReference type="FunFam" id="2.40.50.140:FF:000097">
    <property type="entry name" value="23S rRNA (uracil(1939)-C(5))-methyltransferase RlmD"/>
    <property type="match status" value="1"/>
</dbReference>
<evidence type="ECO:0000259" key="7">
    <source>
        <dbReference type="PROSITE" id="PS50926"/>
    </source>
</evidence>
<feature type="compositionally biased region" description="Polar residues" evidence="6">
    <location>
        <begin position="206"/>
        <end position="240"/>
    </location>
</feature>
<dbReference type="SUPFAM" id="SSF53335">
    <property type="entry name" value="S-adenosyl-L-methionine-dependent methyltransferases"/>
    <property type="match status" value="1"/>
</dbReference>
<protein>
    <submittedName>
        <fullName evidence="8">23S rRNA (Uracil-5-)-methyltransferase RumA</fullName>
        <ecNumber evidence="8">2.1.1.-</ecNumber>
    </submittedName>
</protein>
<dbReference type="NCBIfam" id="TIGR00479">
    <property type="entry name" value="rumA"/>
    <property type="match status" value="1"/>
</dbReference>
<dbReference type="Gene3D" id="2.40.50.1070">
    <property type="match status" value="1"/>
</dbReference>
<dbReference type="GO" id="GO:0070041">
    <property type="term" value="F:rRNA (uridine-C5-)-methyltransferase activity"/>
    <property type="evidence" value="ECO:0007669"/>
    <property type="project" value="TreeGrafter"/>
</dbReference>
<comment type="similarity">
    <text evidence="4">Belongs to the class I-like SAM-binding methyltransferase superfamily. RNA M5U methyltransferase family.</text>
</comment>
<dbReference type="Pfam" id="PF05958">
    <property type="entry name" value="tRNA_U5-meth_tr"/>
    <property type="match status" value="1"/>
</dbReference>
<dbReference type="PROSITE" id="PS51687">
    <property type="entry name" value="SAM_MT_RNA_M5U"/>
    <property type="match status" value="1"/>
</dbReference>
<gene>
    <name evidence="8" type="primary">rumA_2</name>
    <name evidence="8" type="ORF">HMPREF0581_0875</name>
</gene>
<sequence>MTRRRIDITNIVEVLMSDNIHRTAVAAVFEGQIVELEITDMTDDGKGLGRLSGLAVFVMGAVPGDKVSARITGLKKRYAIAETVELLEPSAARVQPPCPYYKECGGCSMLELTYEEQLRIKRRNIIMKLERIGALENPTVRDVIGAYADSASNIAGANAVLERRKSALSSRNSEMTPESAYADSEFRNVESNSENSEVEVADTEITGRSSESNIRGSDIGTTDQGSELENQGFKSENQDSESNIAGAADAMGAESGTSFESAVHEPMFRYRNKAEFAVAMMNSGPLVGFNKRGSNKIVDCTDCLLQKRATMAAANAIRKLLRGKLISVYDARHGNGFLRGFTIKVCEGTGEMMLIFTGTSKQLPNAEKVIYTISDAIDAVSTDEEPYFLQSVVVEVNKAKDIRETATAYEVVAGSNTVTDITGGGMKFEISAPAFYQVNTKQMIKLYAKVREYACLKGGETVFDLYCGIGTIGLSMASEAGMIIGIESVKNAVIDANRNAVINGIVNARYYAGRAEQMMPRLLDKEDKLFVDYIDETAPKIAILDPPRAGCDEALLRAAASCDMDKIVYVSCDPGTLARDVKVLGELGYEFIEATPVDMFVATMHVECIALIQRVKS</sequence>
<name>X8J8N6_9FIRM</name>
<evidence type="ECO:0000256" key="1">
    <source>
        <dbReference type="ARBA" id="ARBA00022603"/>
    </source>
</evidence>
<evidence type="ECO:0000256" key="4">
    <source>
        <dbReference type="PROSITE-ProRule" id="PRU01024"/>
    </source>
</evidence>
<dbReference type="SUPFAM" id="SSF50249">
    <property type="entry name" value="Nucleic acid-binding proteins"/>
    <property type="match status" value="1"/>
</dbReference>
<reference evidence="8 9" key="1">
    <citation type="submission" date="2014-01" db="EMBL/GenBank/DDBJ databases">
        <authorList>
            <person name="Durkin A.S."/>
            <person name="McCorrison J."/>
            <person name="Torralba M."/>
            <person name="Gillis M."/>
            <person name="Haft D.H."/>
            <person name="Methe B."/>
            <person name="Sutton G."/>
            <person name="Nelson K.E."/>
        </authorList>
    </citation>
    <scope>NUCLEOTIDE SEQUENCE [LARGE SCALE GENOMIC DNA]</scope>
    <source>
        <strain evidence="8 9">ATCC 33093</strain>
    </source>
</reference>
<dbReference type="InterPro" id="IPR029063">
    <property type="entry name" value="SAM-dependent_MTases_sf"/>
</dbReference>
<organism evidence="8 9">
    <name type="scientific">Mogibacterium timidum ATCC 33093</name>
    <dbReference type="NCBI Taxonomy" id="1401079"/>
    <lineage>
        <taxon>Bacteria</taxon>
        <taxon>Bacillati</taxon>
        <taxon>Bacillota</taxon>
        <taxon>Clostridia</taxon>
        <taxon>Peptostreptococcales</taxon>
        <taxon>Anaerovoracaceae</taxon>
        <taxon>Mogibacterium</taxon>
    </lineage>
</organism>
<feature type="binding site" evidence="4">
    <location>
        <position position="437"/>
    </location>
    <ligand>
        <name>S-adenosyl-L-methionine</name>
        <dbReference type="ChEBI" id="CHEBI:59789"/>
    </ligand>
</feature>
<dbReference type="PROSITE" id="PS01230">
    <property type="entry name" value="TRMA_1"/>
    <property type="match status" value="1"/>
</dbReference>
<keyword evidence="2 4" id="KW-0808">Transferase</keyword>
<keyword evidence="3 4" id="KW-0949">S-adenosyl-L-methionine</keyword>
<dbReference type="EMBL" id="JALU01000002">
    <property type="protein sequence ID" value="EUC60004.1"/>
    <property type="molecule type" value="Genomic_DNA"/>
</dbReference>
<feature type="active site" description="Nucleophile" evidence="4">
    <location>
        <position position="572"/>
    </location>
</feature>
<dbReference type="AlphaFoldDB" id="X8J8N6"/>
<evidence type="ECO:0000256" key="5">
    <source>
        <dbReference type="PROSITE-ProRule" id="PRU10015"/>
    </source>
</evidence>
<dbReference type="Gene3D" id="3.40.50.150">
    <property type="entry name" value="Vaccinia Virus protein VP39"/>
    <property type="match status" value="2"/>
</dbReference>
<feature type="binding site" evidence="4">
    <location>
        <position position="545"/>
    </location>
    <ligand>
        <name>S-adenosyl-L-methionine</name>
        <dbReference type="ChEBI" id="CHEBI:59789"/>
    </ligand>
</feature>
<feature type="binding site" evidence="4">
    <location>
        <position position="487"/>
    </location>
    <ligand>
        <name>S-adenosyl-L-methionine</name>
        <dbReference type="ChEBI" id="CHEBI:59789"/>
    </ligand>
</feature>
<dbReference type="Proteomes" id="UP000022645">
    <property type="component" value="Unassembled WGS sequence"/>
</dbReference>
<dbReference type="InterPro" id="IPR012340">
    <property type="entry name" value="NA-bd_OB-fold"/>
</dbReference>
<feature type="binding site" evidence="4">
    <location>
        <position position="466"/>
    </location>
    <ligand>
        <name>S-adenosyl-L-methionine</name>
        <dbReference type="ChEBI" id="CHEBI:59789"/>
    </ligand>
</feature>
<dbReference type="Pfam" id="PF01938">
    <property type="entry name" value="TRAM"/>
    <property type="match status" value="1"/>
</dbReference>
<proteinExistence type="inferred from homology"/>
<comment type="caution">
    <text evidence="8">The sequence shown here is derived from an EMBL/GenBank/DDBJ whole genome shotgun (WGS) entry which is preliminary data.</text>
</comment>
<dbReference type="PANTHER" id="PTHR11061:SF30">
    <property type="entry name" value="TRNA (URACIL(54)-C(5))-METHYLTRANSFERASE"/>
    <property type="match status" value="1"/>
</dbReference>
<evidence type="ECO:0000256" key="6">
    <source>
        <dbReference type="SAM" id="MobiDB-lite"/>
    </source>
</evidence>
<evidence type="ECO:0000313" key="8">
    <source>
        <dbReference type="EMBL" id="EUC60004.1"/>
    </source>
</evidence>
<evidence type="ECO:0000256" key="3">
    <source>
        <dbReference type="ARBA" id="ARBA00022691"/>
    </source>
</evidence>
<dbReference type="InterPro" id="IPR002792">
    <property type="entry name" value="TRAM_dom"/>
</dbReference>
<dbReference type="InterPro" id="IPR030390">
    <property type="entry name" value="MeTrfase_TrmA_AS"/>
</dbReference>
<dbReference type="InterPro" id="IPR010280">
    <property type="entry name" value="U5_MeTrfase_fam"/>
</dbReference>
<dbReference type="PANTHER" id="PTHR11061">
    <property type="entry name" value="RNA M5U METHYLTRANSFERASE"/>
    <property type="match status" value="1"/>
</dbReference>
<feature type="active site" evidence="5">
    <location>
        <position position="572"/>
    </location>
</feature>
<dbReference type="EC" id="2.1.1.-" evidence="8"/>
<feature type="region of interest" description="Disordered" evidence="6">
    <location>
        <begin position="168"/>
        <end position="240"/>
    </location>
</feature>